<dbReference type="STRING" id="120956.SAMN05421791_10184"/>
<dbReference type="AlphaFoldDB" id="A0A1G7P0X0"/>
<reference evidence="1 2" key="1">
    <citation type="submission" date="2016-10" db="EMBL/GenBank/DDBJ databases">
        <authorList>
            <person name="de Groot N.N."/>
        </authorList>
    </citation>
    <scope>NUCLEOTIDE SEQUENCE [LARGE SCALE GENOMIC DNA]</scope>
    <source>
        <strain evidence="1 2">ATCC BAA-466</strain>
    </source>
</reference>
<sequence length="115" mass="12967">MYKLTEMLLMPNGNTIVHLEYNEGRNSSFDTIELIGDQTKKTDKEVIELCKQAIRDRLNPENAIRSIKEELKDAKLKIDEETAKAKAEMGQQVADAKLELQMLIGELAESLLGGF</sequence>
<dbReference type="Proteomes" id="UP000199708">
    <property type="component" value="Unassembled WGS sequence"/>
</dbReference>
<accession>A0A1G7P0X0</accession>
<organism evidence="1 2">
    <name type="scientific">Facklamia miroungae</name>
    <dbReference type="NCBI Taxonomy" id="120956"/>
    <lineage>
        <taxon>Bacteria</taxon>
        <taxon>Bacillati</taxon>
        <taxon>Bacillota</taxon>
        <taxon>Bacilli</taxon>
        <taxon>Lactobacillales</taxon>
        <taxon>Aerococcaceae</taxon>
        <taxon>Facklamia</taxon>
    </lineage>
</organism>
<evidence type="ECO:0000313" key="1">
    <source>
        <dbReference type="EMBL" id="SDF79945.1"/>
    </source>
</evidence>
<gene>
    <name evidence="1" type="ORF">SAMN05421791_10184</name>
</gene>
<proteinExistence type="predicted"/>
<protein>
    <submittedName>
        <fullName evidence="1">Uncharacterized protein</fullName>
    </submittedName>
</protein>
<name>A0A1G7P0X0_9LACT</name>
<dbReference type="EMBL" id="FNCK01000001">
    <property type="protein sequence ID" value="SDF79945.1"/>
    <property type="molecule type" value="Genomic_DNA"/>
</dbReference>
<dbReference type="RefSeq" id="WP_090288792.1">
    <property type="nucleotide sequence ID" value="NZ_FNCK01000001.1"/>
</dbReference>
<evidence type="ECO:0000313" key="2">
    <source>
        <dbReference type="Proteomes" id="UP000199708"/>
    </source>
</evidence>
<keyword evidence="2" id="KW-1185">Reference proteome</keyword>